<dbReference type="InterPro" id="IPR001895">
    <property type="entry name" value="RASGEF_cat_dom"/>
</dbReference>
<keyword evidence="2" id="KW-0344">Guanine-nucleotide releasing factor</keyword>
<feature type="compositionally biased region" description="Pro residues" evidence="4">
    <location>
        <begin position="961"/>
        <end position="973"/>
    </location>
</feature>
<evidence type="ECO:0000259" key="5">
    <source>
        <dbReference type="PROSITE" id="PS50001"/>
    </source>
</evidence>
<dbReference type="AlphaFoldDB" id="A0A9C6UDX1"/>
<dbReference type="GO" id="GO:0007264">
    <property type="term" value="P:small GTPase-mediated signal transduction"/>
    <property type="evidence" value="ECO:0007669"/>
    <property type="project" value="InterPro"/>
</dbReference>
<dbReference type="InterPro" id="IPR051853">
    <property type="entry name" value="SH2-Ras-GEF_adapter"/>
</dbReference>
<dbReference type="SMART" id="SM00252">
    <property type="entry name" value="SH2"/>
    <property type="match status" value="1"/>
</dbReference>
<feature type="domain" description="SH2" evidence="5">
    <location>
        <begin position="185"/>
        <end position="284"/>
    </location>
</feature>
<dbReference type="CDD" id="cd09487">
    <property type="entry name" value="SAM_superfamily"/>
    <property type="match status" value="1"/>
</dbReference>
<dbReference type="Gene3D" id="1.10.150.50">
    <property type="entry name" value="Transcription Factor, Ets-1"/>
    <property type="match status" value="1"/>
</dbReference>
<dbReference type="Pfam" id="PF00617">
    <property type="entry name" value="RasGEF"/>
    <property type="match status" value="1"/>
</dbReference>
<dbReference type="SUPFAM" id="SSF47769">
    <property type="entry name" value="SAM/Pointed domain"/>
    <property type="match status" value="1"/>
</dbReference>
<organism evidence="8 9">
    <name type="scientific">Frankliniella occidentalis</name>
    <name type="common">Western flower thrips</name>
    <name type="synonym">Euthrips occidentalis</name>
    <dbReference type="NCBI Taxonomy" id="133901"/>
    <lineage>
        <taxon>Eukaryota</taxon>
        <taxon>Metazoa</taxon>
        <taxon>Ecdysozoa</taxon>
        <taxon>Arthropoda</taxon>
        <taxon>Hexapoda</taxon>
        <taxon>Insecta</taxon>
        <taxon>Pterygota</taxon>
        <taxon>Neoptera</taxon>
        <taxon>Paraneoptera</taxon>
        <taxon>Thysanoptera</taxon>
        <taxon>Terebrantia</taxon>
        <taxon>Thripoidea</taxon>
        <taxon>Thripidae</taxon>
        <taxon>Frankliniella</taxon>
    </lineage>
</organism>
<proteinExistence type="predicted"/>
<evidence type="ECO:0000259" key="6">
    <source>
        <dbReference type="PROSITE" id="PS50009"/>
    </source>
</evidence>
<dbReference type="OrthoDB" id="2412973at2759"/>
<feature type="region of interest" description="Disordered" evidence="4">
    <location>
        <begin position="336"/>
        <end position="367"/>
    </location>
</feature>
<dbReference type="GeneID" id="113214172"/>
<dbReference type="FunFam" id="1.10.840.10:FF:000015">
    <property type="entry name" value="Uncharacterized protein, isoform A"/>
    <property type="match status" value="1"/>
</dbReference>
<evidence type="ECO:0000256" key="1">
    <source>
        <dbReference type="ARBA" id="ARBA00022999"/>
    </source>
</evidence>
<dbReference type="PROSITE" id="PS50105">
    <property type="entry name" value="SAM_DOMAIN"/>
    <property type="match status" value="1"/>
</dbReference>
<dbReference type="InterPro" id="IPR036964">
    <property type="entry name" value="RASGEF_cat_dom_sf"/>
</dbReference>
<dbReference type="RefSeq" id="XP_052125339.1">
    <property type="nucleotide sequence ID" value="XM_052269379.1"/>
</dbReference>
<keyword evidence="1 3" id="KW-0727">SH2 domain</keyword>
<dbReference type="PANTHER" id="PTHR14247">
    <property type="entry name" value="BREAST CANCER ANTI-ESTROGEN RESISTANCE PROTEIN 3 HOMOLOG-LIKE PROTEIN"/>
    <property type="match status" value="1"/>
</dbReference>
<feature type="compositionally biased region" description="Polar residues" evidence="4">
    <location>
        <begin position="444"/>
        <end position="462"/>
    </location>
</feature>
<accession>A0A9C6UDX1</accession>
<sequence>MGKSGSKLKSKNRSQSIVWSFRFPSIGSLSRRSKASLSAPVARPHIDTQRWLSVLELDQYSELFSKFDGVEDLIHFSEGDIKELGVRNSSHRARLMSSLVALKAKYEKGTRRVDKAQRHSVAVDPRRLIVDLSDQADILVASNVTQSKSLCNITMDEPAGDPTALRRLLEWELSLDSQDLRSHAWYHGAIPRHRAEEIVERDGDFLVRDCASQPGNYVLTCRSKGASLHFVINKVVLQPDTVYERVQYQFEADAYDTVPDLVTYYVGSGKPISAASGARIQSPRNRLYPLSFYAEKYALHQGLGGLQAMSPMTSPLTAVPPLTPVGARMSPYSCFRSPVHSPPRSRRAAAVASDMASTPPRLPSKQRSLSLTPMEAVNGHGHGHGHGYGHGYSHGRLTLSLAERARPEERGGGSADGVVLAASAASTPVPGQGSGQGGGHGKFSTHSLPRSNGKLSTCRGTSTMPRHAAAANKMLRVNSDLEGVASPRDATDSPPPKPSRVPSATSCAAPTTPGDDPNFDGDVGDLGDTTPVSESGSSLASAAALQRVAMASYHASGSDSGNGSGDSSAQSSAAGDIPDSAAAAAAAAAAGATGGTLKRGVVMPYLPSSCSSTTLKACDDGLATPGHGVAPAELPSLPSALDLDGFQTLLLPSLENKPLDATALQGIKMMLLESGSRILANHLTRDDLDLTLAATGPSGQPWDHDLGLGVKSAIELCTLPIGRQLRTDLVERTECLKLLVAVTILTSPTETERAELLNKWIQVAVDTKTALGNLYGFCGIMLGLCMPQLQRLAATWHVLRQRFTDSAFNFEAKLRPTLKSMNECANPQAPNTTIPHLLPLLLLNARPAEAMLSGSAACGLPLSTLNACLGPWESSTSDFGLGTMWAHLEAARRLCDALPTFRRNAQIVLGDSKVDDLLLDAFRTEFHLKFLWGSRGATVHAEERHAKFDQVLTVMSEKCEPAPPPPGPVPAPALGPVHGHHAHHSIGTSV</sequence>
<dbReference type="PANTHER" id="PTHR14247:SF8">
    <property type="entry name" value="RAS-GEF DOMAIN-CONTAINING PROTEIN"/>
    <property type="match status" value="1"/>
</dbReference>
<dbReference type="SMART" id="SM00454">
    <property type="entry name" value="SAM"/>
    <property type="match status" value="1"/>
</dbReference>
<dbReference type="InterPro" id="IPR044102">
    <property type="entry name" value="SH2_SHEP1/BCAR3/NSP1"/>
</dbReference>
<dbReference type="Gene3D" id="1.10.840.10">
    <property type="entry name" value="Ras guanine-nucleotide exchange factors catalytic domain"/>
    <property type="match status" value="1"/>
</dbReference>
<feature type="region of interest" description="Disordered" evidence="4">
    <location>
        <begin position="484"/>
        <end position="539"/>
    </location>
</feature>
<name>A0A9C6UDX1_FRAOC</name>
<dbReference type="Pfam" id="PF00017">
    <property type="entry name" value="SH2"/>
    <property type="match status" value="1"/>
</dbReference>
<dbReference type="SUPFAM" id="SSF55550">
    <property type="entry name" value="SH2 domain"/>
    <property type="match status" value="1"/>
</dbReference>
<dbReference type="InterPro" id="IPR000980">
    <property type="entry name" value="SH2"/>
</dbReference>
<feature type="region of interest" description="Disordered" evidence="4">
    <location>
        <begin position="425"/>
        <end position="462"/>
    </location>
</feature>
<feature type="region of interest" description="Disordered" evidence="4">
    <location>
        <begin position="958"/>
        <end position="990"/>
    </location>
</feature>
<evidence type="ECO:0000313" key="8">
    <source>
        <dbReference type="Proteomes" id="UP000504606"/>
    </source>
</evidence>
<feature type="region of interest" description="Disordered" evidence="4">
    <location>
        <begin position="554"/>
        <end position="575"/>
    </location>
</feature>
<reference evidence="9" key="1">
    <citation type="submission" date="2025-08" db="UniProtKB">
        <authorList>
            <consortium name="RefSeq"/>
        </authorList>
    </citation>
    <scope>IDENTIFICATION</scope>
    <source>
        <tissue evidence="9">Whole organism</tissue>
    </source>
</reference>
<protein>
    <submittedName>
        <fullName evidence="9">SH2 domain-containing protein 3C isoform X1</fullName>
    </submittedName>
</protein>
<keyword evidence="8" id="KW-1185">Reference proteome</keyword>
<dbReference type="InterPro" id="IPR001660">
    <property type="entry name" value="SAM"/>
</dbReference>
<dbReference type="InterPro" id="IPR036860">
    <property type="entry name" value="SH2_dom_sf"/>
</dbReference>
<dbReference type="GO" id="GO:0001784">
    <property type="term" value="F:phosphotyrosine residue binding"/>
    <property type="evidence" value="ECO:0007669"/>
    <property type="project" value="InterPro"/>
</dbReference>
<feature type="compositionally biased region" description="Gly residues" evidence="4">
    <location>
        <begin position="432"/>
        <end position="441"/>
    </location>
</feature>
<dbReference type="Gene3D" id="3.30.505.10">
    <property type="entry name" value="SH2 domain"/>
    <property type="match status" value="1"/>
</dbReference>
<dbReference type="PRINTS" id="PR00401">
    <property type="entry name" value="SH2DOMAIN"/>
</dbReference>
<evidence type="ECO:0000259" key="7">
    <source>
        <dbReference type="PROSITE" id="PS50105"/>
    </source>
</evidence>
<evidence type="ECO:0000256" key="4">
    <source>
        <dbReference type="SAM" id="MobiDB-lite"/>
    </source>
</evidence>
<dbReference type="Pfam" id="PF00536">
    <property type="entry name" value="SAM_1"/>
    <property type="match status" value="1"/>
</dbReference>
<dbReference type="SUPFAM" id="SSF48366">
    <property type="entry name" value="Ras GEF"/>
    <property type="match status" value="1"/>
</dbReference>
<dbReference type="PROSITE" id="PS50009">
    <property type="entry name" value="RASGEF_CAT"/>
    <property type="match status" value="1"/>
</dbReference>
<gene>
    <name evidence="9" type="primary">LOC113214172</name>
</gene>
<dbReference type="Proteomes" id="UP000504606">
    <property type="component" value="Unplaced"/>
</dbReference>
<dbReference type="CDD" id="cd10337">
    <property type="entry name" value="SH2_BCAR3"/>
    <property type="match status" value="1"/>
</dbReference>
<dbReference type="InterPro" id="IPR023578">
    <property type="entry name" value="Ras_GEF_dom_sf"/>
</dbReference>
<evidence type="ECO:0000313" key="9">
    <source>
        <dbReference type="RefSeq" id="XP_052125339.1"/>
    </source>
</evidence>
<dbReference type="FunFam" id="3.30.505.10:FF:000013">
    <property type="entry name" value="SH2 domain-containing protein 3C isoform X1"/>
    <property type="match status" value="1"/>
</dbReference>
<feature type="domain" description="SAM" evidence="7">
    <location>
        <begin position="47"/>
        <end position="105"/>
    </location>
</feature>
<evidence type="ECO:0000256" key="3">
    <source>
        <dbReference type="PROSITE-ProRule" id="PRU00191"/>
    </source>
</evidence>
<dbReference type="SMART" id="SM00147">
    <property type="entry name" value="RasGEF"/>
    <property type="match status" value="1"/>
</dbReference>
<feature type="domain" description="Ras-GEF" evidence="6">
    <location>
        <begin position="675"/>
        <end position="962"/>
    </location>
</feature>
<dbReference type="PROSITE" id="PS50001">
    <property type="entry name" value="SH2"/>
    <property type="match status" value="1"/>
</dbReference>
<dbReference type="GO" id="GO:0005085">
    <property type="term" value="F:guanyl-nucleotide exchange factor activity"/>
    <property type="evidence" value="ECO:0007669"/>
    <property type="project" value="UniProtKB-KW"/>
</dbReference>
<dbReference type="InterPro" id="IPR013761">
    <property type="entry name" value="SAM/pointed_sf"/>
</dbReference>
<evidence type="ECO:0000256" key="2">
    <source>
        <dbReference type="PROSITE-ProRule" id="PRU00168"/>
    </source>
</evidence>
<dbReference type="KEGG" id="foc:113214172"/>